<dbReference type="AlphaFoldDB" id="A0A6B8MUZ9"/>
<keyword evidence="6" id="KW-0804">Transcription</keyword>
<dbReference type="InterPro" id="IPR011067">
    <property type="entry name" value="Plasmid_toxin/cell-grow_inhib"/>
</dbReference>
<evidence type="ECO:0000256" key="6">
    <source>
        <dbReference type="ARBA" id="ARBA00023163"/>
    </source>
</evidence>
<proteinExistence type="inferred from homology"/>
<dbReference type="Gene3D" id="2.30.30.110">
    <property type="match status" value="1"/>
</dbReference>
<organism evidence="9 10">
    <name type="scientific">Klebsiella oxytoca</name>
    <dbReference type="NCBI Taxonomy" id="571"/>
    <lineage>
        <taxon>Bacteria</taxon>
        <taxon>Pseudomonadati</taxon>
        <taxon>Pseudomonadota</taxon>
        <taxon>Gammaproteobacteria</taxon>
        <taxon>Enterobacterales</taxon>
        <taxon>Enterobacteriaceae</taxon>
        <taxon>Klebsiella/Raoultella group</taxon>
        <taxon>Klebsiella</taxon>
    </lineage>
</organism>
<protein>
    <recommendedName>
        <fullName evidence="2">Toxin CcdB</fullName>
    </recommendedName>
    <alternativeName>
        <fullName evidence="8">Cytotoxic protein CcdB</fullName>
    </alternativeName>
    <alternativeName>
        <fullName evidence="7">Protein LetD</fullName>
    </alternativeName>
</protein>
<gene>
    <name evidence="9" type="ORF">GJ746_12255</name>
</gene>
<evidence type="ECO:0000256" key="8">
    <source>
        <dbReference type="ARBA" id="ARBA00033135"/>
    </source>
</evidence>
<dbReference type="InterPro" id="IPR002712">
    <property type="entry name" value="CcdB"/>
</dbReference>
<dbReference type="OrthoDB" id="9813510at2"/>
<sequence>MSLQFDVYRNPSERTNQLQPYIMVIQHDYYSDLSTRLILPLGYSIRLAGYYHSASPRINIDFQSLFLNTPGITSVEKSKLKKKHFVCNLKSSRGDVISAIDALITNT</sequence>
<dbReference type="SUPFAM" id="SSF50118">
    <property type="entry name" value="Cell growth inhibitor/plasmid maintenance toxic component"/>
    <property type="match status" value="1"/>
</dbReference>
<evidence type="ECO:0000256" key="7">
    <source>
        <dbReference type="ARBA" id="ARBA00029628"/>
    </source>
</evidence>
<evidence type="ECO:0000256" key="1">
    <source>
        <dbReference type="ARBA" id="ARBA00005230"/>
    </source>
</evidence>
<evidence type="ECO:0000313" key="9">
    <source>
        <dbReference type="EMBL" id="QGN38024.1"/>
    </source>
</evidence>
<dbReference type="GO" id="GO:0006276">
    <property type="term" value="P:plasmid maintenance"/>
    <property type="evidence" value="ECO:0007669"/>
    <property type="project" value="InterPro"/>
</dbReference>
<reference evidence="9 10" key="1">
    <citation type="submission" date="2019-11" db="EMBL/GenBank/DDBJ databases">
        <title>Isolation and Application of One Kind of P-Hydroxybenzoic Acid Degrading Bacterium in Mitigating Cropping Obstacle of Cucumber.</title>
        <authorList>
            <person name="Wu F."/>
            <person name="An Y."/>
        </authorList>
    </citation>
    <scope>NUCLEOTIDE SEQUENCE [LARGE SCALE GENOMIC DNA]</scope>
    <source>
        <strain evidence="9 10">P620</strain>
    </source>
</reference>
<comment type="similarity">
    <text evidence="1">Belongs to the CcdB toxin family.</text>
</comment>
<evidence type="ECO:0000256" key="3">
    <source>
        <dbReference type="ARBA" id="ARBA00022491"/>
    </source>
</evidence>
<evidence type="ECO:0000256" key="5">
    <source>
        <dbReference type="ARBA" id="ARBA00023015"/>
    </source>
</evidence>
<name>A0A6B8MUZ9_KLEOX</name>
<evidence type="ECO:0000256" key="4">
    <source>
        <dbReference type="ARBA" id="ARBA00022649"/>
    </source>
</evidence>
<keyword evidence="3" id="KW-0678">Repressor</keyword>
<dbReference type="Pfam" id="PF01845">
    <property type="entry name" value="CcdB"/>
    <property type="match status" value="1"/>
</dbReference>
<keyword evidence="5" id="KW-0805">Transcription regulation</keyword>
<evidence type="ECO:0000313" key="10">
    <source>
        <dbReference type="Proteomes" id="UP000427108"/>
    </source>
</evidence>
<dbReference type="Proteomes" id="UP000427108">
    <property type="component" value="Chromosome"/>
</dbReference>
<keyword evidence="4" id="KW-1277">Toxin-antitoxin system</keyword>
<accession>A0A6B8MUZ9</accession>
<evidence type="ECO:0000256" key="2">
    <source>
        <dbReference type="ARBA" id="ARBA00015075"/>
    </source>
</evidence>
<dbReference type="RefSeq" id="WP_154680443.1">
    <property type="nucleotide sequence ID" value="NZ_CP046115.1"/>
</dbReference>
<dbReference type="EMBL" id="CP046115">
    <property type="protein sequence ID" value="QGN38024.1"/>
    <property type="molecule type" value="Genomic_DNA"/>
</dbReference>
<dbReference type="GO" id="GO:0008657">
    <property type="term" value="F:DNA topoisomerase type II (double strand cut, ATP-hydrolyzing) inhibitor activity"/>
    <property type="evidence" value="ECO:0007669"/>
    <property type="project" value="InterPro"/>
</dbReference>